<dbReference type="InterPro" id="IPR027970">
    <property type="entry name" value="SPATA31-like"/>
</dbReference>
<comment type="subcellular location">
    <subcellularLocation>
        <location evidence="1">Membrane</location>
        <topology evidence="1">Single-pass membrane protein</topology>
    </subcellularLocation>
</comment>
<evidence type="ECO:0000256" key="1">
    <source>
        <dbReference type="ARBA" id="ARBA00004167"/>
    </source>
</evidence>
<evidence type="ECO:0000259" key="11">
    <source>
        <dbReference type="Pfam" id="PF14650"/>
    </source>
</evidence>
<protein>
    <submittedName>
        <fullName evidence="14">Spermatogenesis-associated protein 31E1-like</fullName>
    </submittedName>
</protein>
<comment type="similarity">
    <text evidence="7">Belongs to the SPATA31 family.</text>
</comment>
<dbReference type="RefSeq" id="XP_044945450.1">
    <property type="nucleotide sequence ID" value="XM_045089515.1"/>
</dbReference>
<evidence type="ECO:0000256" key="10">
    <source>
        <dbReference type="SAM" id="Phobius"/>
    </source>
</evidence>
<evidence type="ECO:0000259" key="12">
    <source>
        <dbReference type="Pfam" id="PF15371"/>
    </source>
</evidence>
<evidence type="ECO:0000256" key="2">
    <source>
        <dbReference type="ARBA" id="ARBA00022692"/>
    </source>
</evidence>
<keyword evidence="6 10" id="KW-0472">Membrane</keyword>
<dbReference type="InterPro" id="IPR039509">
    <property type="entry name" value="SPATA31"/>
</dbReference>
<feature type="region of interest" description="Disordered" evidence="9">
    <location>
        <begin position="1301"/>
        <end position="1343"/>
    </location>
</feature>
<evidence type="ECO:0000313" key="14">
    <source>
        <dbReference type="RefSeq" id="XP_044945450.1"/>
    </source>
</evidence>
<dbReference type="Proteomes" id="UP000000715">
    <property type="component" value="Unplaced"/>
</dbReference>
<dbReference type="GO" id="GO:0007283">
    <property type="term" value="P:spermatogenesis"/>
    <property type="evidence" value="ECO:0007669"/>
    <property type="project" value="UniProtKB-KW"/>
</dbReference>
<evidence type="ECO:0000256" key="3">
    <source>
        <dbReference type="ARBA" id="ARBA00022782"/>
    </source>
</evidence>
<dbReference type="PANTHER" id="PTHR21859:SF55">
    <property type="entry name" value="SPERMATOGENESIS-ASSOCIATED PROTEIN 31A1-RELATED"/>
    <property type="match status" value="1"/>
</dbReference>
<evidence type="ECO:0000313" key="13">
    <source>
        <dbReference type="Proteomes" id="UP000000715"/>
    </source>
</evidence>
<feature type="compositionally biased region" description="Polar residues" evidence="9">
    <location>
        <begin position="854"/>
        <end position="881"/>
    </location>
</feature>
<keyword evidence="2 10" id="KW-0812">Transmembrane</keyword>
<gene>
    <name evidence="14" type="primary">LOC101691077</name>
</gene>
<feature type="region of interest" description="Disordered" evidence="9">
    <location>
        <begin position="1149"/>
        <end position="1168"/>
    </location>
</feature>
<dbReference type="PANTHER" id="PTHR21859">
    <property type="entry name" value="ACROSOME-SPECIFIC PROTEIN"/>
    <property type="match status" value="1"/>
</dbReference>
<feature type="transmembrane region" description="Helical" evidence="10">
    <location>
        <begin position="26"/>
        <end position="49"/>
    </location>
</feature>
<dbReference type="GO" id="GO:0016020">
    <property type="term" value="C:membrane"/>
    <property type="evidence" value="ECO:0007669"/>
    <property type="project" value="UniProtKB-SubCell"/>
</dbReference>
<feature type="region of interest" description="Disordered" evidence="9">
    <location>
        <begin position="123"/>
        <end position="175"/>
    </location>
</feature>
<organism evidence="13 14">
    <name type="scientific">Mustela putorius furo</name>
    <name type="common">European domestic ferret</name>
    <name type="synonym">Mustela furo</name>
    <dbReference type="NCBI Taxonomy" id="9669"/>
    <lineage>
        <taxon>Eukaryota</taxon>
        <taxon>Metazoa</taxon>
        <taxon>Chordata</taxon>
        <taxon>Craniata</taxon>
        <taxon>Vertebrata</taxon>
        <taxon>Euteleostomi</taxon>
        <taxon>Mammalia</taxon>
        <taxon>Eutheria</taxon>
        <taxon>Laurasiatheria</taxon>
        <taxon>Carnivora</taxon>
        <taxon>Caniformia</taxon>
        <taxon>Musteloidea</taxon>
        <taxon>Mustelidae</taxon>
        <taxon>Mustelinae</taxon>
        <taxon>Mustela</taxon>
    </lineage>
</organism>
<feature type="compositionally biased region" description="Polar residues" evidence="9">
    <location>
        <begin position="1064"/>
        <end position="1083"/>
    </location>
</feature>
<feature type="region of interest" description="Disordered" evidence="9">
    <location>
        <begin position="53"/>
        <end position="80"/>
    </location>
</feature>
<proteinExistence type="inferred from homology"/>
<evidence type="ECO:0000256" key="7">
    <source>
        <dbReference type="ARBA" id="ARBA00035009"/>
    </source>
</evidence>
<feature type="compositionally biased region" description="Low complexity" evidence="9">
    <location>
        <begin position="1086"/>
        <end position="1099"/>
    </location>
</feature>
<reference evidence="14" key="1">
    <citation type="submission" date="2025-08" db="UniProtKB">
        <authorList>
            <consortium name="RefSeq"/>
        </authorList>
    </citation>
    <scope>IDENTIFICATION</scope>
    <source>
        <tissue evidence="14">Brain</tissue>
    </source>
</reference>
<comment type="function">
    <text evidence="8">May play a role in spermatogenesis.</text>
</comment>
<evidence type="ECO:0000256" key="6">
    <source>
        <dbReference type="ARBA" id="ARBA00023136"/>
    </source>
</evidence>
<feature type="region of interest" description="Disordered" evidence="9">
    <location>
        <begin position="1063"/>
        <end position="1141"/>
    </location>
</feature>
<accession>A0A8U0VA31</accession>
<feature type="domain" description="SPATA31" evidence="11">
    <location>
        <begin position="346"/>
        <end position="700"/>
    </location>
</feature>
<feature type="compositionally biased region" description="Basic and acidic residues" evidence="9">
    <location>
        <begin position="1124"/>
        <end position="1141"/>
    </location>
</feature>
<feature type="region of interest" description="Disordered" evidence="9">
    <location>
        <begin position="804"/>
        <end position="882"/>
    </location>
</feature>
<evidence type="ECO:0000256" key="5">
    <source>
        <dbReference type="ARBA" id="ARBA00022989"/>
    </source>
</evidence>
<keyword evidence="4" id="KW-0744">Spermatogenesis</keyword>
<feature type="compositionally biased region" description="Basic and acidic residues" evidence="9">
    <location>
        <begin position="814"/>
        <end position="825"/>
    </location>
</feature>
<evidence type="ECO:0000256" key="4">
    <source>
        <dbReference type="ARBA" id="ARBA00022871"/>
    </source>
</evidence>
<evidence type="ECO:0000256" key="9">
    <source>
        <dbReference type="SAM" id="MobiDB-lite"/>
    </source>
</evidence>
<name>A0A8U0VA31_MUSPF</name>
<dbReference type="GO" id="GO:0030154">
    <property type="term" value="P:cell differentiation"/>
    <property type="evidence" value="ECO:0007669"/>
    <property type="project" value="UniProtKB-KW"/>
</dbReference>
<dbReference type="Pfam" id="PF15371">
    <property type="entry name" value="DUF4599"/>
    <property type="match status" value="1"/>
</dbReference>
<feature type="region of interest" description="Disordered" evidence="9">
    <location>
        <begin position="1009"/>
        <end position="1031"/>
    </location>
</feature>
<keyword evidence="3" id="KW-0221">Differentiation</keyword>
<feature type="domain" description="SPATA31-like" evidence="12">
    <location>
        <begin position="75"/>
        <end position="157"/>
    </location>
</feature>
<sequence>MRKEMGNYLFPQEFFIDNWLSSSPTIWAVNAIFALVCGLGLFAFFLSYFQPDPSSPQGNKQKKSRKYRAEPWRRGNRSQKSQTLKACRNCLHDLEEVHSLVSLLQSHLERLSDQAGFHQSLRQAAPGQVHQAGANQPCREPVEDSAPAMDSSPARAPMTGPPRPLASTLPVRPQEEQTNLKKILPDTVRKNFLPGNSYWASLIPAISGLGHASYPILSFSWWWESTKSLFLPSTLQHKCQQEHVSCHPSDASFWGGLTNRQIETHNTSFVNPDVQKLLELLISKRVELKCWKEKKKVGSVFKQWCPDNHVSFWGTLWKLLGAEKNPTTPPTFWNMKNKAEPLAQSQSFSSPKVLEDHLQWKHNQLFWGLPSLHSESLVATALFSTHSSPLQSPSVLFNGTSNCLPVLKQDQISSQFSHAPPLLHRGNQTQPSTLTLPQPQVPLAPSVPIRPHSLPSQRRTSGVSCATSQKKIQFFIPTKMQHLEWPLLPKQQGIGKTSPTMEKRSPKFFSQVPPKLLEDHQASRADRSSSTFQGDFVIFNIQKPQLQKKLSRDKQQNSLPHKVQLSLELRWPQDESLGVSQAQREQRLSRPFVFKGKSSQATLRTRSRYHRKYQARFQLLKRMPTGLSRISARYPVKVLGTNSEKEFGKPLMRTLEGDPEKYLAKSPDKNYLEKTLNVHLHRKLGQISKGLIPVTVRRSWFMTSHDFPKSQPPMAIRNRAPLKDGKPCINTSHELSFLCPNTQQKLETHIISFRVRRKWDLPLQTVEPIDLKLHEAQHLPFPQSSFPCSSTFVPGAPSKAKFYKFLGKPPQPHPGEKGITEKSDSTSRSPLPVPSPICEQIQQALGGTSPGDGHQSSETSLSKQEGRSLSQASILSLPNRTLHNKTVMGAREDNLEPSPSLAMARNELREESGGQASPDMVATLKMKLRSQTPRSEGATEVMEAKKAPAWKVVLSPSGLANKPAIYVDLRRSGYPDARKSPSPTTVLVAQDPEEVSLKTKVSKIELQEKIESENQPEGHTTGVLPQDSPSDILLPDFTTCVLVEDRGTNVLPDSHTNAVLAADSLTTQESPSCSQMECTSGETPASPVSYNLSSSGSSSERQQEPCGPKVEDPSDSQSNSETTDEGKDQKRPKPEENEDRCAEPLAIRASQASETGHPPQVRGSGESLGSKYLRLMPPEKGHVFPESHFRQRMKNFLQCLNPNKKSKGLEGPLQKGKPALAPAQSWVPVQSRLVMDNRAAETQMVATAVGQILVEKLGLHQGIRASEIYQHKELQAPVHRHSCPHRTFASTDQRRVMGRIASNQQGTPKGHSCPSKSQLTRDRNGKWQSLPRDLRPPGRPGQHQLLVTGVSGRIHPYSTCSLQKYVSTYQAENASHIFPGQKDFLQEKIKYMQRKPIFSQISTSSVC</sequence>
<keyword evidence="13" id="KW-1185">Reference proteome</keyword>
<keyword evidence="5 10" id="KW-1133">Transmembrane helix</keyword>
<dbReference type="Pfam" id="PF14650">
    <property type="entry name" value="FAM75"/>
    <property type="match status" value="1"/>
</dbReference>
<dbReference type="OrthoDB" id="9799748at2759"/>
<evidence type="ECO:0000256" key="8">
    <source>
        <dbReference type="ARBA" id="ARBA00037695"/>
    </source>
</evidence>
<dbReference type="GeneID" id="101691077"/>